<organism evidence="1 2">
    <name type="scientific">Singulisphaera acidiphila (strain ATCC BAA-1392 / DSM 18658 / VKM B-2454 / MOB10)</name>
    <dbReference type="NCBI Taxonomy" id="886293"/>
    <lineage>
        <taxon>Bacteria</taxon>
        <taxon>Pseudomonadati</taxon>
        <taxon>Planctomycetota</taxon>
        <taxon>Planctomycetia</taxon>
        <taxon>Isosphaerales</taxon>
        <taxon>Isosphaeraceae</taxon>
        <taxon>Singulisphaera</taxon>
    </lineage>
</organism>
<dbReference type="KEGG" id="saci:Sinac_4783"/>
<accession>L0DJF3</accession>
<sequence length="73" mass="7837">MAHGRDIPSSLIDWPVLPSRWAAFQPGGGMVAVLHRGIPAAIYTEQMLSCDWLVSSSPNSVPQQGQISKIAHA</sequence>
<dbReference type="AlphaFoldDB" id="L0DJF3"/>
<evidence type="ECO:0000313" key="1">
    <source>
        <dbReference type="EMBL" id="AGA28948.1"/>
    </source>
</evidence>
<dbReference type="EMBL" id="CP003364">
    <property type="protein sequence ID" value="AGA28948.1"/>
    <property type="molecule type" value="Genomic_DNA"/>
</dbReference>
<protein>
    <submittedName>
        <fullName evidence="1">Uncharacterized protein</fullName>
    </submittedName>
</protein>
<gene>
    <name evidence="1" type="ordered locus">Sinac_4783</name>
</gene>
<dbReference type="Proteomes" id="UP000010798">
    <property type="component" value="Chromosome"/>
</dbReference>
<name>L0DJF3_SINAD</name>
<keyword evidence="2" id="KW-1185">Reference proteome</keyword>
<proteinExistence type="predicted"/>
<reference evidence="1 2" key="1">
    <citation type="submission" date="2012-02" db="EMBL/GenBank/DDBJ databases">
        <title>Complete sequence of chromosome of Singulisphaera acidiphila DSM 18658.</title>
        <authorList>
            <consortium name="US DOE Joint Genome Institute (JGI-PGF)"/>
            <person name="Lucas S."/>
            <person name="Copeland A."/>
            <person name="Lapidus A."/>
            <person name="Glavina del Rio T."/>
            <person name="Dalin E."/>
            <person name="Tice H."/>
            <person name="Bruce D."/>
            <person name="Goodwin L."/>
            <person name="Pitluck S."/>
            <person name="Peters L."/>
            <person name="Ovchinnikova G."/>
            <person name="Chertkov O."/>
            <person name="Kyrpides N."/>
            <person name="Mavromatis K."/>
            <person name="Ivanova N."/>
            <person name="Brettin T."/>
            <person name="Detter J.C."/>
            <person name="Han C."/>
            <person name="Larimer F."/>
            <person name="Land M."/>
            <person name="Hauser L."/>
            <person name="Markowitz V."/>
            <person name="Cheng J.-F."/>
            <person name="Hugenholtz P."/>
            <person name="Woyke T."/>
            <person name="Wu D."/>
            <person name="Tindall B."/>
            <person name="Pomrenke H."/>
            <person name="Brambilla E."/>
            <person name="Klenk H.-P."/>
            <person name="Eisen J.A."/>
        </authorList>
    </citation>
    <scope>NUCLEOTIDE SEQUENCE [LARGE SCALE GENOMIC DNA]</scope>
    <source>
        <strain evidence="2">ATCC BAA-1392 / DSM 18658 / VKM B-2454 / MOB10</strain>
    </source>
</reference>
<dbReference type="HOGENOM" id="CLU_2702810_0_0_0"/>
<evidence type="ECO:0000313" key="2">
    <source>
        <dbReference type="Proteomes" id="UP000010798"/>
    </source>
</evidence>